<proteinExistence type="predicted"/>
<dbReference type="SUPFAM" id="SSF53474">
    <property type="entry name" value="alpha/beta-Hydrolases"/>
    <property type="match status" value="1"/>
</dbReference>
<dbReference type="EMBL" id="MU001492">
    <property type="protein sequence ID" value="KAF2452036.1"/>
    <property type="molecule type" value="Genomic_DNA"/>
</dbReference>
<name>A0A9P4Q018_9PLEO</name>
<organism evidence="2 3">
    <name type="scientific">Karstenula rhodostoma CBS 690.94</name>
    <dbReference type="NCBI Taxonomy" id="1392251"/>
    <lineage>
        <taxon>Eukaryota</taxon>
        <taxon>Fungi</taxon>
        <taxon>Dikarya</taxon>
        <taxon>Ascomycota</taxon>
        <taxon>Pezizomycotina</taxon>
        <taxon>Dothideomycetes</taxon>
        <taxon>Pleosporomycetidae</taxon>
        <taxon>Pleosporales</taxon>
        <taxon>Massarineae</taxon>
        <taxon>Didymosphaeriaceae</taxon>
        <taxon>Karstenula</taxon>
    </lineage>
</organism>
<protein>
    <submittedName>
        <fullName evidence="2">DUF1749-domain-containing protein</fullName>
    </submittedName>
</protein>
<evidence type="ECO:0000313" key="3">
    <source>
        <dbReference type="Proteomes" id="UP000799764"/>
    </source>
</evidence>
<dbReference type="Gene3D" id="3.40.50.1820">
    <property type="entry name" value="alpha/beta hydrolase"/>
    <property type="match status" value="1"/>
</dbReference>
<feature type="region of interest" description="Disordered" evidence="1">
    <location>
        <begin position="1"/>
        <end position="29"/>
    </location>
</feature>
<gene>
    <name evidence="2" type="ORF">P171DRAFT_17229</name>
</gene>
<reference evidence="2" key="1">
    <citation type="journal article" date="2020" name="Stud. Mycol.">
        <title>101 Dothideomycetes genomes: a test case for predicting lifestyles and emergence of pathogens.</title>
        <authorList>
            <person name="Haridas S."/>
            <person name="Albert R."/>
            <person name="Binder M."/>
            <person name="Bloem J."/>
            <person name="Labutti K."/>
            <person name="Salamov A."/>
            <person name="Andreopoulos B."/>
            <person name="Baker S."/>
            <person name="Barry K."/>
            <person name="Bills G."/>
            <person name="Bluhm B."/>
            <person name="Cannon C."/>
            <person name="Castanera R."/>
            <person name="Culley D."/>
            <person name="Daum C."/>
            <person name="Ezra D."/>
            <person name="Gonzalez J."/>
            <person name="Henrissat B."/>
            <person name="Kuo A."/>
            <person name="Liang C."/>
            <person name="Lipzen A."/>
            <person name="Lutzoni F."/>
            <person name="Magnuson J."/>
            <person name="Mondo S."/>
            <person name="Nolan M."/>
            <person name="Ohm R."/>
            <person name="Pangilinan J."/>
            <person name="Park H.-J."/>
            <person name="Ramirez L."/>
            <person name="Alfaro M."/>
            <person name="Sun H."/>
            <person name="Tritt A."/>
            <person name="Yoshinaga Y."/>
            <person name="Zwiers L.-H."/>
            <person name="Turgeon B."/>
            <person name="Goodwin S."/>
            <person name="Spatafora J."/>
            <person name="Crous P."/>
            <person name="Grigoriev I."/>
        </authorList>
    </citation>
    <scope>NUCLEOTIDE SEQUENCE</scope>
    <source>
        <strain evidence="2">CBS 690.94</strain>
    </source>
</reference>
<dbReference type="AlphaFoldDB" id="A0A9P4Q018"/>
<dbReference type="PANTHER" id="PTHR31591">
    <property type="entry name" value="UPF0613 PROTEIN PB24D3.06C"/>
    <property type="match status" value="1"/>
</dbReference>
<evidence type="ECO:0000313" key="2">
    <source>
        <dbReference type="EMBL" id="KAF2452036.1"/>
    </source>
</evidence>
<keyword evidence="3" id="KW-1185">Reference proteome</keyword>
<evidence type="ECO:0000256" key="1">
    <source>
        <dbReference type="SAM" id="MobiDB-lite"/>
    </source>
</evidence>
<dbReference type="InterPro" id="IPR029058">
    <property type="entry name" value="AB_hydrolase_fold"/>
</dbReference>
<dbReference type="PANTHER" id="PTHR31591:SF7">
    <property type="entry name" value="DUF1749-DOMAIN-CONTAINING PROTEIN"/>
    <property type="match status" value="1"/>
</dbReference>
<dbReference type="InterPro" id="IPR013744">
    <property type="entry name" value="SidJ"/>
</dbReference>
<sequence length="306" mass="32782">MAHPGTLHRYTPSLTAFEHTPPSPTPRNTNTNTILFIGGLGDSPLSVRYPTSLASSLQHPWTLAEVTLSSSAAGWGTSTLAQDASELGTCVNYFRRRRPDGKIVLMGHSTGCQDVMEYLVGAGFEKRPGVDGAILQAAVSDREGWGAIVAGDEALKKSLEETVALASSWVSRGDGDAILPKKGSKVLEMFDAPCTAYRAHSLLAKGGDDDYFSTDLGDDVLQGTFGRIPAATTAMFLWGSKDPYIPKGVYQEGTLKRWARIVREGGGKVDEVNGGVIEEATHNLNDDAEEVVQDLVGRVVRFVEGL</sequence>
<comment type="caution">
    <text evidence="2">The sequence shown here is derived from an EMBL/GenBank/DDBJ whole genome shotgun (WGS) entry which is preliminary data.</text>
</comment>
<dbReference type="OrthoDB" id="10034502at2759"/>
<dbReference type="Pfam" id="PF08538">
    <property type="entry name" value="DUF1749"/>
    <property type="match status" value="1"/>
</dbReference>
<dbReference type="Proteomes" id="UP000799764">
    <property type="component" value="Unassembled WGS sequence"/>
</dbReference>
<accession>A0A9P4Q018</accession>